<gene>
    <name evidence="9" type="ORF">B7R21_02325</name>
</gene>
<name>A0A3E0W3J0_9MICO</name>
<evidence type="ECO:0000256" key="3">
    <source>
        <dbReference type="ARBA" id="ARBA00022475"/>
    </source>
</evidence>
<evidence type="ECO:0000256" key="7">
    <source>
        <dbReference type="RuleBase" id="RU363032"/>
    </source>
</evidence>
<evidence type="ECO:0000256" key="6">
    <source>
        <dbReference type="ARBA" id="ARBA00023136"/>
    </source>
</evidence>
<dbReference type="GO" id="GO:0055085">
    <property type="term" value="P:transmembrane transport"/>
    <property type="evidence" value="ECO:0007669"/>
    <property type="project" value="InterPro"/>
</dbReference>
<accession>A0A3E0W3J0</accession>
<dbReference type="InterPro" id="IPR000515">
    <property type="entry name" value="MetI-like"/>
</dbReference>
<keyword evidence="5 7" id="KW-1133">Transmembrane helix</keyword>
<evidence type="ECO:0000256" key="2">
    <source>
        <dbReference type="ARBA" id="ARBA00022448"/>
    </source>
</evidence>
<dbReference type="AlphaFoldDB" id="A0A3E0W3J0"/>
<dbReference type="GO" id="GO:0005886">
    <property type="term" value="C:plasma membrane"/>
    <property type="evidence" value="ECO:0007669"/>
    <property type="project" value="UniProtKB-SubCell"/>
</dbReference>
<feature type="transmembrane region" description="Helical" evidence="7">
    <location>
        <begin position="150"/>
        <end position="172"/>
    </location>
</feature>
<organism evidence="9 10">
    <name type="scientific">Subtercola boreus</name>
    <dbReference type="NCBI Taxonomy" id="120213"/>
    <lineage>
        <taxon>Bacteria</taxon>
        <taxon>Bacillati</taxon>
        <taxon>Actinomycetota</taxon>
        <taxon>Actinomycetes</taxon>
        <taxon>Micrococcales</taxon>
        <taxon>Microbacteriaceae</taxon>
        <taxon>Subtercola</taxon>
    </lineage>
</organism>
<evidence type="ECO:0000313" key="9">
    <source>
        <dbReference type="EMBL" id="RFA16365.1"/>
    </source>
</evidence>
<feature type="transmembrane region" description="Helical" evidence="7">
    <location>
        <begin position="178"/>
        <end position="209"/>
    </location>
</feature>
<dbReference type="InterPro" id="IPR035906">
    <property type="entry name" value="MetI-like_sf"/>
</dbReference>
<comment type="caution">
    <text evidence="9">The sequence shown here is derived from an EMBL/GenBank/DDBJ whole genome shotgun (WGS) entry which is preliminary data.</text>
</comment>
<keyword evidence="3" id="KW-1003">Cell membrane</keyword>
<feature type="domain" description="ABC transmembrane type-1" evidence="8">
    <location>
        <begin position="108"/>
        <end position="298"/>
    </location>
</feature>
<evidence type="ECO:0000256" key="5">
    <source>
        <dbReference type="ARBA" id="ARBA00022989"/>
    </source>
</evidence>
<keyword evidence="2 7" id="KW-0813">Transport</keyword>
<dbReference type="Pfam" id="PF00528">
    <property type="entry name" value="BPD_transp_1"/>
    <property type="match status" value="1"/>
</dbReference>
<sequence length="313" mass="33026">MTNHAVRNDAARSDAARNAALPLDTTDTAIATAATASGTAAAATSVSRSTPRRSNPRRSILRPTIWLPVVVALLVAGVLWELIAINNTYLLPRLGMIGQAIITQPSFYLENAWITLSEALIGLVIGFVAAFIVAVIVTESGILRRAIMPLAVVLNVTPVVAIAPALVVAFGFGPAPKLIVTALITFFPILMNVITGLNSVSPPILQVFATLRASRLEVLTRLRLPSSLPYVFAALKVVFPLSIVGAVVAEFSAPGAAKGLGTVISVASSNSRLAVVYAAILCLAIMGAVLLFLVTLLEKRVLRWHESQLLKRG</sequence>
<proteinExistence type="inferred from homology"/>
<dbReference type="PANTHER" id="PTHR30151">
    <property type="entry name" value="ALKANE SULFONATE ABC TRANSPORTER-RELATED, MEMBRANE SUBUNIT"/>
    <property type="match status" value="1"/>
</dbReference>
<dbReference type="Proteomes" id="UP000256709">
    <property type="component" value="Unassembled WGS sequence"/>
</dbReference>
<feature type="transmembrane region" description="Helical" evidence="7">
    <location>
        <begin position="230"/>
        <end position="253"/>
    </location>
</feature>
<evidence type="ECO:0000256" key="1">
    <source>
        <dbReference type="ARBA" id="ARBA00004651"/>
    </source>
</evidence>
<feature type="transmembrane region" description="Helical" evidence="7">
    <location>
        <begin position="65"/>
        <end position="85"/>
    </location>
</feature>
<dbReference type="Gene3D" id="1.10.3720.10">
    <property type="entry name" value="MetI-like"/>
    <property type="match status" value="1"/>
</dbReference>
<comment type="similarity">
    <text evidence="7">Belongs to the binding-protein-dependent transport system permease family.</text>
</comment>
<evidence type="ECO:0000313" key="10">
    <source>
        <dbReference type="Proteomes" id="UP000256709"/>
    </source>
</evidence>
<comment type="subcellular location">
    <subcellularLocation>
        <location evidence="1 7">Cell membrane</location>
        <topology evidence="1 7">Multi-pass membrane protein</topology>
    </subcellularLocation>
</comment>
<dbReference type="OrthoDB" id="7274389at2"/>
<feature type="transmembrane region" description="Helical" evidence="7">
    <location>
        <begin position="119"/>
        <end position="138"/>
    </location>
</feature>
<dbReference type="EMBL" id="NBXA01000003">
    <property type="protein sequence ID" value="RFA16365.1"/>
    <property type="molecule type" value="Genomic_DNA"/>
</dbReference>
<feature type="transmembrane region" description="Helical" evidence="7">
    <location>
        <begin position="273"/>
        <end position="297"/>
    </location>
</feature>
<evidence type="ECO:0000259" key="8">
    <source>
        <dbReference type="PROSITE" id="PS50928"/>
    </source>
</evidence>
<reference evidence="9 10" key="1">
    <citation type="submission" date="2017-04" db="EMBL/GenBank/DDBJ databases">
        <title>Comparative genome analysis of Subtercola boreus.</title>
        <authorList>
            <person name="Cho Y.-J."/>
            <person name="Cho A."/>
            <person name="Kim O.-S."/>
            <person name="Lee J.-I."/>
        </authorList>
    </citation>
    <scope>NUCLEOTIDE SEQUENCE [LARGE SCALE GENOMIC DNA]</scope>
    <source>
        <strain evidence="9 10">P27444</strain>
    </source>
</reference>
<dbReference type="CDD" id="cd06261">
    <property type="entry name" value="TM_PBP2"/>
    <property type="match status" value="1"/>
</dbReference>
<protein>
    <submittedName>
        <fullName evidence="9">ABC transporter permease</fullName>
    </submittedName>
</protein>
<keyword evidence="6 7" id="KW-0472">Membrane</keyword>
<keyword evidence="4 7" id="KW-0812">Transmembrane</keyword>
<dbReference type="RefSeq" id="WP_116281761.1">
    <property type="nucleotide sequence ID" value="NZ_NBXA01000003.1"/>
</dbReference>
<dbReference type="SUPFAM" id="SSF161098">
    <property type="entry name" value="MetI-like"/>
    <property type="match status" value="1"/>
</dbReference>
<dbReference type="PROSITE" id="PS50928">
    <property type="entry name" value="ABC_TM1"/>
    <property type="match status" value="1"/>
</dbReference>
<dbReference type="PANTHER" id="PTHR30151:SF41">
    <property type="entry name" value="ABC TRANSPORTER PERMEASE PROTEIN"/>
    <property type="match status" value="1"/>
</dbReference>
<evidence type="ECO:0000256" key="4">
    <source>
        <dbReference type="ARBA" id="ARBA00022692"/>
    </source>
</evidence>